<evidence type="ECO:0000256" key="1">
    <source>
        <dbReference type="SAM" id="SignalP"/>
    </source>
</evidence>
<dbReference type="EMBL" id="JARBHB010000011">
    <property type="protein sequence ID" value="KAJ8872317.1"/>
    <property type="molecule type" value="Genomic_DNA"/>
</dbReference>
<name>A0ABQ9GJX2_9NEOP</name>
<feature type="signal peptide" evidence="1">
    <location>
        <begin position="1"/>
        <end position="17"/>
    </location>
</feature>
<comment type="caution">
    <text evidence="2">The sequence shown here is derived from an EMBL/GenBank/DDBJ whole genome shotgun (WGS) entry which is preliminary data.</text>
</comment>
<evidence type="ECO:0000313" key="3">
    <source>
        <dbReference type="Proteomes" id="UP001159363"/>
    </source>
</evidence>
<keyword evidence="3" id="KW-1185">Reference proteome</keyword>
<accession>A0ABQ9GJX2</accession>
<feature type="chain" id="PRO_5045402956" evidence="1">
    <location>
        <begin position="18"/>
        <end position="300"/>
    </location>
</feature>
<organism evidence="2 3">
    <name type="scientific">Dryococelus australis</name>
    <dbReference type="NCBI Taxonomy" id="614101"/>
    <lineage>
        <taxon>Eukaryota</taxon>
        <taxon>Metazoa</taxon>
        <taxon>Ecdysozoa</taxon>
        <taxon>Arthropoda</taxon>
        <taxon>Hexapoda</taxon>
        <taxon>Insecta</taxon>
        <taxon>Pterygota</taxon>
        <taxon>Neoptera</taxon>
        <taxon>Polyneoptera</taxon>
        <taxon>Phasmatodea</taxon>
        <taxon>Verophasmatodea</taxon>
        <taxon>Anareolatae</taxon>
        <taxon>Phasmatidae</taxon>
        <taxon>Eurycanthinae</taxon>
        <taxon>Dryococelus</taxon>
    </lineage>
</organism>
<dbReference type="Proteomes" id="UP001159363">
    <property type="component" value="Chromosome 10"/>
</dbReference>
<protein>
    <submittedName>
        <fullName evidence="2">Uncharacterized protein</fullName>
    </submittedName>
</protein>
<evidence type="ECO:0000313" key="2">
    <source>
        <dbReference type="EMBL" id="KAJ8872317.1"/>
    </source>
</evidence>
<gene>
    <name evidence="2" type="ORF">PR048_025921</name>
</gene>
<reference evidence="2 3" key="1">
    <citation type="submission" date="2023-02" db="EMBL/GenBank/DDBJ databases">
        <title>LHISI_Scaffold_Assembly.</title>
        <authorList>
            <person name="Stuart O.P."/>
            <person name="Cleave R."/>
            <person name="Magrath M.J.L."/>
            <person name="Mikheyev A.S."/>
        </authorList>
    </citation>
    <scope>NUCLEOTIDE SEQUENCE [LARGE SCALE GENOMIC DNA]</scope>
    <source>
        <strain evidence="2">Daus_M_001</strain>
        <tissue evidence="2">Leg muscle</tissue>
    </source>
</reference>
<sequence length="300" mass="32897">MSRLTLVHLLAARFTVRQPLCNRLQCATTHCMTKLAWPVKHCDRAATRKICSPVLCACVCLSKSTAFGFRSMLLLGLSGFSWESPISPSLASHCCSILTSFHPHWCQDPNESKFLLCDVACATTGLSCRLLMLPAMAWLVFVQFSSHRAYSKQAIAGNIHNLQDNPVAAHAASQNKNLDSCYSTRVVRALQSSSKNSELTTLGMNSSIYNKIQAAVWSQHQLITASNHAHQLYWQISNFPTAPKFATRPLDATGRMLPTHDALYEPGLVGAPVRGADAHTLLLICIPCAIRVLQCHTLPA</sequence>
<proteinExistence type="predicted"/>
<keyword evidence="1" id="KW-0732">Signal</keyword>